<keyword evidence="6" id="KW-0670">Pyruvate</keyword>
<dbReference type="InterPro" id="IPR029061">
    <property type="entry name" value="THDP-binding"/>
</dbReference>
<protein>
    <submittedName>
        <fullName evidence="6">Pyruvate ferredoxin oxidoreductase</fullName>
    </submittedName>
</protein>
<dbReference type="AlphaFoldDB" id="A0A5D8QAS6"/>
<dbReference type="Pfam" id="PF01855">
    <property type="entry name" value="POR_N"/>
    <property type="match status" value="1"/>
</dbReference>
<dbReference type="Gene3D" id="3.40.50.970">
    <property type="match status" value="1"/>
</dbReference>
<keyword evidence="2" id="KW-0560">Oxidoreductase</keyword>
<accession>A0A5D8QAS6</accession>
<evidence type="ECO:0000256" key="2">
    <source>
        <dbReference type="ARBA" id="ARBA00023002"/>
    </source>
</evidence>
<dbReference type="Gene3D" id="3.40.50.920">
    <property type="match status" value="1"/>
</dbReference>
<dbReference type="CDD" id="cd07034">
    <property type="entry name" value="TPP_PYR_PFOR_IOR-alpha_like"/>
    <property type="match status" value="1"/>
</dbReference>
<evidence type="ECO:0000313" key="7">
    <source>
        <dbReference type="Proteomes" id="UP000322976"/>
    </source>
</evidence>
<dbReference type="InterPro" id="IPR009014">
    <property type="entry name" value="Transketo_C/PFOR_II"/>
</dbReference>
<organism evidence="6 7">
    <name type="scientific">Calorimonas adulescens</name>
    <dbReference type="NCBI Taxonomy" id="2606906"/>
    <lineage>
        <taxon>Bacteria</taxon>
        <taxon>Bacillati</taxon>
        <taxon>Bacillota</taxon>
        <taxon>Clostridia</taxon>
        <taxon>Thermoanaerobacterales</taxon>
        <taxon>Thermoanaerobacteraceae</taxon>
        <taxon>Calorimonas</taxon>
    </lineage>
</organism>
<comment type="caution">
    <text evidence="6">The sequence shown here is derived from an EMBL/GenBank/DDBJ whole genome shotgun (WGS) entry which is preliminary data.</text>
</comment>
<feature type="domain" description="Pyruvate flavodoxin/ferredoxin oxidoreductase pyrimidine binding" evidence="4">
    <location>
        <begin position="16"/>
        <end position="240"/>
    </location>
</feature>
<dbReference type="Pfam" id="PF17147">
    <property type="entry name" value="PFOR_II"/>
    <property type="match status" value="1"/>
</dbReference>
<evidence type="ECO:0000256" key="1">
    <source>
        <dbReference type="ARBA" id="ARBA00009032"/>
    </source>
</evidence>
<keyword evidence="7" id="KW-1185">Reference proteome</keyword>
<name>A0A5D8QAS6_9THEO</name>
<feature type="domain" description="Pyruvate:ferredoxin oxidoreductase core" evidence="5">
    <location>
        <begin position="262"/>
        <end position="364"/>
    </location>
</feature>
<dbReference type="InterPro" id="IPR002880">
    <property type="entry name" value="Pyrv_Fd/Flavodoxin_OxRdtase_N"/>
</dbReference>
<keyword evidence="3" id="KW-0175">Coiled coil</keyword>
<evidence type="ECO:0000259" key="4">
    <source>
        <dbReference type="Pfam" id="PF01855"/>
    </source>
</evidence>
<evidence type="ECO:0000313" key="6">
    <source>
        <dbReference type="EMBL" id="TZE80623.1"/>
    </source>
</evidence>
<dbReference type="Proteomes" id="UP000322976">
    <property type="component" value="Unassembled WGS sequence"/>
</dbReference>
<dbReference type="PANTHER" id="PTHR32154">
    <property type="entry name" value="PYRUVATE-FLAVODOXIN OXIDOREDUCTASE-RELATED"/>
    <property type="match status" value="1"/>
</dbReference>
<dbReference type="GO" id="GO:0006979">
    <property type="term" value="P:response to oxidative stress"/>
    <property type="evidence" value="ECO:0007669"/>
    <property type="project" value="TreeGrafter"/>
</dbReference>
<dbReference type="RefSeq" id="WP_149546348.1">
    <property type="nucleotide sequence ID" value="NZ_VTPS01000032.1"/>
</dbReference>
<dbReference type="FunFam" id="3.40.50.920:FF:000010">
    <property type="entry name" value="Pyruvate ferredoxin oxidoreductase, alpha subunit"/>
    <property type="match status" value="1"/>
</dbReference>
<sequence>MAKRVSLSGNEAAAFAMKQIDPDVVAAYPITPSTEIPQYFSQFVADGKVNSEFVAVESEHSAMSACIGASAAGARTMTATSSQGLALMWEMLYIAASLRLPIVMTVANRALSAPINIHNDHSDSMGARDSGWIQLYSESAQETYDNIIQAIKIAEDPRVSLPVMVCMDGFITSHALESIEVLEDEEVKRFIGEYNPEEFLLNAEHPIAMGALDLPPYYFEHKRQEEHAMENARKVILEVAEEYEKLTGRKYGYFEKYALDDADIAIVVLNSTAGTTKVVVDELRAQGIKAGLLKPRTYRPLPAKEIFDALKNVKAVAVLDKADSFGAYGPLFTDIRSIMFDNKDIKIVNYIYGLGGRDVGARDIEMVYNDLMDIVKTGKVYEVKKYLGVREKGGEEAWQL</sequence>
<reference evidence="6 7" key="1">
    <citation type="submission" date="2019-08" db="EMBL/GenBank/DDBJ databases">
        <title>Calorimonas adulescens gen. nov., sp. nov., an anaerobic thermophilic bacterium from Sakhalin hot spring.</title>
        <authorList>
            <person name="Khomyakova M.A."/>
            <person name="Merkel A.Y."/>
            <person name="Novikov A."/>
            <person name="Bonch-Osmolovskaya E.A."/>
            <person name="Slobodkin A.I."/>
        </authorList>
    </citation>
    <scope>NUCLEOTIDE SEQUENCE [LARGE SCALE GENOMIC DNA]</scope>
    <source>
        <strain evidence="6 7">A05MB</strain>
    </source>
</reference>
<proteinExistence type="inferred from homology"/>
<dbReference type="SUPFAM" id="SSF52922">
    <property type="entry name" value="TK C-terminal domain-like"/>
    <property type="match status" value="1"/>
</dbReference>
<dbReference type="InterPro" id="IPR033412">
    <property type="entry name" value="PFOR_II"/>
</dbReference>
<dbReference type="SUPFAM" id="SSF52518">
    <property type="entry name" value="Thiamin diphosphate-binding fold (THDP-binding)"/>
    <property type="match status" value="1"/>
</dbReference>
<gene>
    <name evidence="6" type="primary">porA</name>
    <name evidence="6" type="ORF">FWJ32_12755</name>
</gene>
<dbReference type="GO" id="GO:0016903">
    <property type="term" value="F:oxidoreductase activity, acting on the aldehyde or oxo group of donors"/>
    <property type="evidence" value="ECO:0007669"/>
    <property type="project" value="UniProtKB-ARBA"/>
</dbReference>
<comment type="similarity">
    <text evidence="1">Belongs to the pyruvate:ferredoxin/flavodoxin oxidoreductase family.</text>
</comment>
<feature type="coiled-coil region" evidence="3">
    <location>
        <begin position="222"/>
        <end position="249"/>
    </location>
</feature>
<dbReference type="GO" id="GO:0019752">
    <property type="term" value="P:carboxylic acid metabolic process"/>
    <property type="evidence" value="ECO:0007669"/>
    <property type="project" value="UniProtKB-ARBA"/>
</dbReference>
<dbReference type="PANTHER" id="PTHR32154:SF0">
    <property type="entry name" value="PYRUVATE-FLAVODOXIN OXIDOREDUCTASE-RELATED"/>
    <property type="match status" value="1"/>
</dbReference>
<dbReference type="InterPro" id="IPR050722">
    <property type="entry name" value="Pyruvate:ferred/Flavod_OxRd"/>
</dbReference>
<dbReference type="FunFam" id="3.40.50.970:FF:000012">
    <property type="entry name" value="Pyruvate:ferredoxin (Flavodoxin) oxidoreductase"/>
    <property type="match status" value="1"/>
</dbReference>
<evidence type="ECO:0000259" key="5">
    <source>
        <dbReference type="Pfam" id="PF17147"/>
    </source>
</evidence>
<evidence type="ECO:0000256" key="3">
    <source>
        <dbReference type="SAM" id="Coils"/>
    </source>
</evidence>
<dbReference type="EMBL" id="VTPS01000032">
    <property type="protein sequence ID" value="TZE80623.1"/>
    <property type="molecule type" value="Genomic_DNA"/>
</dbReference>